<reference evidence="1" key="2">
    <citation type="submission" date="2012-05" db="EMBL/GenBank/DDBJ databases">
        <title>Annotation of the Genome Sequence of Fusarium oxysporum HDV247.</title>
        <authorList>
            <consortium name="The Broad Institute Genomics Platform"/>
            <person name="Ma L.-J."/>
            <person name="Corby-Kistler H."/>
            <person name="Broz K."/>
            <person name="Gale L.R."/>
            <person name="Jonkers W."/>
            <person name="O'Donnell K."/>
            <person name="Ploetz R."/>
            <person name="Steinberg C."/>
            <person name="Schwartz D.C."/>
            <person name="VanEtten H."/>
            <person name="Zhou S."/>
            <person name="Young S.K."/>
            <person name="Zeng Q."/>
            <person name="Gargeya S."/>
            <person name="Fitzgerald M."/>
            <person name="Abouelleil A."/>
            <person name="Alvarado L."/>
            <person name="Chapman S.B."/>
            <person name="Gainer-Dewar J."/>
            <person name="Goldberg J."/>
            <person name="Griggs A."/>
            <person name="Gujja S."/>
            <person name="Hansen M."/>
            <person name="Howarth C."/>
            <person name="Imamovic A."/>
            <person name="Ireland A."/>
            <person name="Larimer J."/>
            <person name="McCowan C."/>
            <person name="Murphy C."/>
            <person name="Pearson M."/>
            <person name="Poon T.W."/>
            <person name="Priest M."/>
            <person name="Roberts A."/>
            <person name="Saif S."/>
            <person name="Shea T."/>
            <person name="Sykes S."/>
            <person name="Wortman J."/>
            <person name="Nusbaum C."/>
            <person name="Birren B."/>
        </authorList>
    </citation>
    <scope>NUCLEOTIDE SEQUENCE</scope>
    <source>
        <strain evidence="1">HDV247</strain>
    </source>
</reference>
<name>W9PEA3_FUSOX</name>
<evidence type="ECO:0000313" key="1">
    <source>
        <dbReference type="EMBL" id="EXA38200.1"/>
    </source>
</evidence>
<protein>
    <submittedName>
        <fullName evidence="1">Uncharacterized protein</fullName>
    </submittedName>
</protein>
<reference evidence="1" key="1">
    <citation type="submission" date="2011-10" db="EMBL/GenBank/DDBJ databases">
        <title>The Genome Sequence of Fusarium oxysporum HDV247.</title>
        <authorList>
            <consortium name="The Broad Institute Genome Sequencing Platform"/>
            <person name="Ma L.-J."/>
            <person name="Gale L.R."/>
            <person name="Schwartz D.C."/>
            <person name="Zhou S."/>
            <person name="Corby-Kistler H."/>
            <person name="Young S.K."/>
            <person name="Zeng Q."/>
            <person name="Gargeya S."/>
            <person name="Fitzgerald M."/>
            <person name="Haas B."/>
            <person name="Abouelleil A."/>
            <person name="Alvarado L."/>
            <person name="Arachchi H.M."/>
            <person name="Berlin A."/>
            <person name="Brown A."/>
            <person name="Chapman S.B."/>
            <person name="Chen Z."/>
            <person name="Dunbar C."/>
            <person name="Freedman E."/>
            <person name="Gearin G."/>
            <person name="Goldberg J."/>
            <person name="Griggs A."/>
            <person name="Gujja S."/>
            <person name="Heiman D."/>
            <person name="Howarth C."/>
            <person name="Larson L."/>
            <person name="Lui A."/>
            <person name="MacDonald P.J.P."/>
            <person name="Montmayeur A."/>
            <person name="Murphy C."/>
            <person name="Neiman D."/>
            <person name="Pearson M."/>
            <person name="Priest M."/>
            <person name="Roberts A."/>
            <person name="Saif S."/>
            <person name="Shea T."/>
            <person name="Shenoy N."/>
            <person name="Sisk P."/>
            <person name="Stolte C."/>
            <person name="Sykes S."/>
            <person name="Wortman J."/>
            <person name="Nusbaum C."/>
            <person name="Birren B."/>
        </authorList>
    </citation>
    <scope>NUCLEOTIDE SEQUENCE [LARGE SCALE GENOMIC DNA]</scope>
    <source>
        <strain evidence="1">HDV247</strain>
    </source>
</reference>
<dbReference type="OrthoDB" id="5063276at2759"/>
<dbReference type="EMBL" id="JH650974">
    <property type="protein sequence ID" value="EXA38200.1"/>
    <property type="molecule type" value="Genomic_DNA"/>
</dbReference>
<accession>W9PEA3</accession>
<organism evidence="1">
    <name type="scientific">Fusarium oxysporum f. sp. pisi HDV247</name>
    <dbReference type="NCBI Taxonomy" id="1080344"/>
    <lineage>
        <taxon>Eukaryota</taxon>
        <taxon>Fungi</taxon>
        <taxon>Dikarya</taxon>
        <taxon>Ascomycota</taxon>
        <taxon>Pezizomycotina</taxon>
        <taxon>Sordariomycetes</taxon>
        <taxon>Hypocreomycetidae</taxon>
        <taxon>Hypocreales</taxon>
        <taxon>Nectriaceae</taxon>
        <taxon>Fusarium</taxon>
        <taxon>Fusarium oxysporum species complex</taxon>
    </lineage>
</organism>
<proteinExistence type="predicted"/>
<dbReference type="HOGENOM" id="CLU_2061573_0_0_1"/>
<dbReference type="AlphaFoldDB" id="W9PEA3"/>
<dbReference type="Proteomes" id="UP000030751">
    <property type="component" value="Unassembled WGS sequence"/>
</dbReference>
<sequence>MTLVTFLRVQKAMPVVRDNSYYIDAASTAYHEVQGDIITSMEQARKTREFMDECRPDVHEIIRMPLAEAKIKLTRWAHRDGIATNKRIEAAKEIWVSSITDERAIQEVSIWACGSGMMA</sequence>
<gene>
    <name evidence="1" type="ORF">FOVG_10168</name>
</gene>